<keyword evidence="3" id="KW-1185">Reference proteome</keyword>
<feature type="compositionally biased region" description="Basic and acidic residues" evidence="1">
    <location>
        <begin position="137"/>
        <end position="151"/>
    </location>
</feature>
<name>R0LL89_ANAPL</name>
<feature type="region of interest" description="Disordered" evidence="1">
    <location>
        <begin position="137"/>
        <end position="158"/>
    </location>
</feature>
<evidence type="ECO:0000256" key="1">
    <source>
        <dbReference type="SAM" id="MobiDB-lite"/>
    </source>
</evidence>
<dbReference type="EMBL" id="KB742616">
    <property type="protein sequence ID" value="EOB06454.1"/>
    <property type="molecule type" value="Genomic_DNA"/>
</dbReference>
<evidence type="ECO:0000313" key="3">
    <source>
        <dbReference type="Proteomes" id="UP000296049"/>
    </source>
</evidence>
<dbReference type="AlphaFoldDB" id="R0LL89"/>
<gene>
    <name evidence="2" type="ORF">Anapl_03424</name>
</gene>
<sequence length="326" mass="35242">MLAAGKLRTKPPQVTAPVPGRWALRQLRTKPLQVTAPVPGRWALRQWVPHCLLCAPGVPALTALPARPYTTWAAWEQEARPPQPQIRRGAQPENCLQLWEHRYTGPGQEELCLCPSYALLAASRLWVQAAAAQVERPNETWRKNQEHEGKAHGSAAPRVCAPGVRSLPALPHVAAAGSSDTGISDVSRSTAWRWRGAAERHRVPELGTSGGREGARDGNRGRQQLEANAAAVREQQGGILGQDIKMSKNAVCCLELQPEGVTRHNSKGSSCGANPGALARAARLLQHPWCPRCLPVLAEGTTLLSGLPRARRTGAHRPDVAVCEQP</sequence>
<organism evidence="2 3">
    <name type="scientific">Anas platyrhynchos</name>
    <name type="common">Mallard</name>
    <name type="synonym">Anas boschas</name>
    <dbReference type="NCBI Taxonomy" id="8839"/>
    <lineage>
        <taxon>Eukaryota</taxon>
        <taxon>Metazoa</taxon>
        <taxon>Chordata</taxon>
        <taxon>Craniata</taxon>
        <taxon>Vertebrata</taxon>
        <taxon>Euteleostomi</taxon>
        <taxon>Archelosauria</taxon>
        <taxon>Archosauria</taxon>
        <taxon>Dinosauria</taxon>
        <taxon>Saurischia</taxon>
        <taxon>Theropoda</taxon>
        <taxon>Coelurosauria</taxon>
        <taxon>Aves</taxon>
        <taxon>Neognathae</taxon>
        <taxon>Galloanserae</taxon>
        <taxon>Anseriformes</taxon>
        <taxon>Anatidae</taxon>
        <taxon>Anatinae</taxon>
        <taxon>Anas</taxon>
    </lineage>
</organism>
<accession>R0LL89</accession>
<dbReference type="Proteomes" id="UP000296049">
    <property type="component" value="Unassembled WGS sequence"/>
</dbReference>
<proteinExistence type="predicted"/>
<evidence type="ECO:0000313" key="2">
    <source>
        <dbReference type="EMBL" id="EOB06454.1"/>
    </source>
</evidence>
<reference evidence="3" key="1">
    <citation type="journal article" date="2013" name="Nat. Genet.">
        <title>The duck genome and transcriptome provide insight into an avian influenza virus reservoir species.</title>
        <authorList>
            <person name="Huang Y."/>
            <person name="Li Y."/>
            <person name="Burt D.W."/>
            <person name="Chen H."/>
            <person name="Zhang Y."/>
            <person name="Qian W."/>
            <person name="Kim H."/>
            <person name="Gan S."/>
            <person name="Zhao Y."/>
            <person name="Li J."/>
            <person name="Yi K."/>
            <person name="Feng H."/>
            <person name="Zhu P."/>
            <person name="Li B."/>
            <person name="Liu Q."/>
            <person name="Fairley S."/>
            <person name="Magor K.E."/>
            <person name="Du Z."/>
            <person name="Hu X."/>
            <person name="Goodman L."/>
            <person name="Tafer H."/>
            <person name="Vignal A."/>
            <person name="Lee T."/>
            <person name="Kim K.W."/>
            <person name="Sheng Z."/>
            <person name="An Y."/>
            <person name="Searle S."/>
            <person name="Herrero J."/>
            <person name="Groenen M.A."/>
            <person name="Crooijmans R.P."/>
            <person name="Faraut T."/>
            <person name="Cai Q."/>
            <person name="Webster R.G."/>
            <person name="Aldridge J.R."/>
            <person name="Warren W.C."/>
            <person name="Bartschat S."/>
            <person name="Kehr S."/>
            <person name="Marz M."/>
            <person name="Stadler P.F."/>
            <person name="Smith J."/>
            <person name="Kraus R.H."/>
            <person name="Zhao Y."/>
            <person name="Ren L."/>
            <person name="Fei J."/>
            <person name="Morisson M."/>
            <person name="Kaiser P."/>
            <person name="Griffin D.K."/>
            <person name="Rao M."/>
            <person name="Pitel F."/>
            <person name="Wang J."/>
            <person name="Li N."/>
        </authorList>
    </citation>
    <scope>NUCLEOTIDE SEQUENCE [LARGE SCALE GENOMIC DNA]</scope>
</reference>
<protein>
    <submittedName>
        <fullName evidence="2">Uncharacterized protein</fullName>
    </submittedName>
</protein>